<evidence type="ECO:0000256" key="1">
    <source>
        <dbReference type="SAM" id="Phobius"/>
    </source>
</evidence>
<dbReference type="Pfam" id="PF05036">
    <property type="entry name" value="SPOR"/>
    <property type="match status" value="1"/>
</dbReference>
<dbReference type="Proteomes" id="UP000671913">
    <property type="component" value="Chromosome"/>
</dbReference>
<reference evidence="3" key="1">
    <citation type="submission" date="2020-08" db="EMBL/GenBank/DDBJ databases">
        <title>Genomic insights into the carbon and energy metabolism of the first obligate autotrophic acetogenic bacterium Aceticella autotrophica gen. nov., sp. nov.</title>
        <authorList>
            <person name="Toshchakov S.V."/>
            <person name="Elcheninov A.G."/>
            <person name="Kublanov I.V."/>
            <person name="Frolov E.N."/>
            <person name="Lebedinsky A.V."/>
        </authorList>
    </citation>
    <scope>NUCLEOTIDE SEQUENCE</scope>
    <source>
        <strain evidence="3">3443-3Ac</strain>
    </source>
</reference>
<keyword evidence="1" id="KW-0812">Transmembrane</keyword>
<keyword evidence="1" id="KW-1133">Transmembrane helix</keyword>
<dbReference type="Gene3D" id="3.30.70.1070">
    <property type="entry name" value="Sporulation related repeat"/>
    <property type="match status" value="1"/>
</dbReference>
<proteinExistence type="predicted"/>
<dbReference type="InterPro" id="IPR007730">
    <property type="entry name" value="SPOR-like_dom"/>
</dbReference>
<protein>
    <submittedName>
        <fullName evidence="3">SPOR domain-containing protein</fullName>
    </submittedName>
</protein>
<keyword evidence="4" id="KW-1185">Reference proteome</keyword>
<dbReference type="AlphaFoldDB" id="A0A975AWW2"/>
<evidence type="ECO:0000259" key="2">
    <source>
        <dbReference type="Pfam" id="PF05036"/>
    </source>
</evidence>
<sequence>MMVKTKAEKKNKKNNFKIIAIIVLIPVASILIGFLLTQYFIRPYIVKMSGNLYSDKYTLELPALNFYQLKTGEYKDENDARYNLSLIAMKGMFADVTKTGDKYIVFVGNFLNEENAGDIAKRLDESGIKCSLSLIKGPLYKIDYQKGQKQDISNLKKYLYDFNCNFEALSAISYKIAIGNPEKIEINTLETNIEKSLKAIKKQNNNNNTDKIIDGLESIENNMLEDLKKLMFSIDLNDGNAYGISQKALWNAMEKYNNMVNSIRYNR</sequence>
<gene>
    <name evidence="3" type="ORF">ACETAC_02990</name>
</gene>
<feature type="transmembrane region" description="Helical" evidence="1">
    <location>
        <begin position="21"/>
        <end position="41"/>
    </location>
</feature>
<name>A0A975AWW2_9THEO</name>
<dbReference type="GO" id="GO:0042834">
    <property type="term" value="F:peptidoglycan binding"/>
    <property type="evidence" value="ECO:0007669"/>
    <property type="project" value="InterPro"/>
</dbReference>
<accession>A0A975AWW2</accession>
<dbReference type="KEGG" id="aaut:ACETAC_02990"/>
<dbReference type="RefSeq" id="WP_284680586.1">
    <property type="nucleotide sequence ID" value="NZ_CP060096.1"/>
</dbReference>
<dbReference type="EMBL" id="CP060096">
    <property type="protein sequence ID" value="QSZ27868.1"/>
    <property type="molecule type" value="Genomic_DNA"/>
</dbReference>
<dbReference type="InterPro" id="IPR036680">
    <property type="entry name" value="SPOR-like_sf"/>
</dbReference>
<keyword evidence="1" id="KW-0472">Membrane</keyword>
<organism evidence="3 4">
    <name type="scientific">Aceticella autotrophica</name>
    <dbReference type="NCBI Taxonomy" id="2755338"/>
    <lineage>
        <taxon>Bacteria</taxon>
        <taxon>Bacillati</taxon>
        <taxon>Bacillota</taxon>
        <taxon>Clostridia</taxon>
        <taxon>Thermoanaerobacterales</taxon>
        <taxon>Thermoanaerobacteraceae</taxon>
        <taxon>Aceticella</taxon>
    </lineage>
</organism>
<evidence type="ECO:0000313" key="3">
    <source>
        <dbReference type="EMBL" id="QSZ27868.1"/>
    </source>
</evidence>
<dbReference type="SUPFAM" id="SSF110997">
    <property type="entry name" value="Sporulation related repeat"/>
    <property type="match status" value="1"/>
</dbReference>
<feature type="domain" description="SPOR" evidence="2">
    <location>
        <begin position="67"/>
        <end position="131"/>
    </location>
</feature>
<evidence type="ECO:0000313" key="4">
    <source>
        <dbReference type="Proteomes" id="UP000671913"/>
    </source>
</evidence>